<organism evidence="3 4">
    <name type="scientific">Rivibacter subsaxonicus</name>
    <dbReference type="NCBI Taxonomy" id="457575"/>
    <lineage>
        <taxon>Bacteria</taxon>
        <taxon>Pseudomonadati</taxon>
        <taxon>Pseudomonadota</taxon>
        <taxon>Betaproteobacteria</taxon>
        <taxon>Burkholderiales</taxon>
        <taxon>Rivibacter</taxon>
    </lineage>
</organism>
<reference evidence="3 4" key="1">
    <citation type="submission" date="2019-02" db="EMBL/GenBank/DDBJ databases">
        <title>Genomic Encyclopedia of Type Strains, Phase IV (KMG-IV): sequencing the most valuable type-strain genomes for metagenomic binning, comparative biology and taxonomic classification.</title>
        <authorList>
            <person name="Goeker M."/>
        </authorList>
    </citation>
    <scope>NUCLEOTIDE SEQUENCE [LARGE SCALE GENOMIC DNA]</scope>
    <source>
        <strain evidence="3 4">DSM 19570</strain>
    </source>
</reference>
<feature type="region of interest" description="Disordered" evidence="1">
    <location>
        <begin position="70"/>
        <end position="129"/>
    </location>
</feature>
<dbReference type="EMBL" id="SHKP01000004">
    <property type="protein sequence ID" value="RZU02789.1"/>
    <property type="molecule type" value="Genomic_DNA"/>
</dbReference>
<dbReference type="AlphaFoldDB" id="A0A4Q7W2E3"/>
<accession>A0A4Q7W2E3</accession>
<dbReference type="Proteomes" id="UP000293671">
    <property type="component" value="Unassembled WGS sequence"/>
</dbReference>
<evidence type="ECO:0000313" key="4">
    <source>
        <dbReference type="Proteomes" id="UP000293671"/>
    </source>
</evidence>
<comment type="caution">
    <text evidence="3">The sequence shown here is derived from an EMBL/GenBank/DDBJ whole genome shotgun (WGS) entry which is preliminary data.</text>
</comment>
<evidence type="ECO:0000256" key="2">
    <source>
        <dbReference type="SAM" id="Phobius"/>
    </source>
</evidence>
<sequence>MSAAMSVSFRPQVLPWATLVEDEARFKRILGRVLVGVTILCLAMLLMPRPEIDRTQAQELPPRYAKLLLERELPPPPPPVAAAPAKPEAAKPEVEKSPSATKPDPKRPEPPKAAIAPEARNPQPNKAPGEVAIDNARRKAAGVGLLAMSDQLAELRGAPVAVQLKQDIKPGAGVGTGVGVGVGSGTEAGVPDRALITSNATGGSGGINTAAYSRNTGGGGLAGRATTLVEGAAGGGGGGGYGGGGVRGGKGSGDGTGAGGGGAGGTLSKGASGKASRSIEEIKLVFERNKGAIYAIYNRALREDPALQGKVVLELKIAPGGNVVEVKILSSELKASELEAKLLARIRQFDFGAKDVDVMVVSWPVDFLPS</sequence>
<dbReference type="OrthoDB" id="7057177at2"/>
<keyword evidence="2" id="KW-0472">Membrane</keyword>
<name>A0A4Q7W2E3_9BURK</name>
<keyword evidence="2" id="KW-1133">Transmembrane helix</keyword>
<dbReference type="InterPro" id="IPR049806">
    <property type="entry name" value="MasK-like_C"/>
</dbReference>
<protein>
    <submittedName>
        <fullName evidence="3">Outer membrane transport energization protein TonB</fullName>
    </submittedName>
</protein>
<proteinExistence type="predicted"/>
<feature type="transmembrane region" description="Helical" evidence="2">
    <location>
        <begin position="29"/>
        <end position="47"/>
    </location>
</feature>
<feature type="region of interest" description="Disordered" evidence="1">
    <location>
        <begin position="252"/>
        <end position="272"/>
    </location>
</feature>
<feature type="compositionally biased region" description="Gly residues" evidence="1">
    <location>
        <begin position="252"/>
        <end position="267"/>
    </location>
</feature>
<keyword evidence="2" id="KW-0812">Transmembrane</keyword>
<evidence type="ECO:0000313" key="3">
    <source>
        <dbReference type="EMBL" id="RZU02789.1"/>
    </source>
</evidence>
<evidence type="ECO:0000256" key="1">
    <source>
        <dbReference type="SAM" id="MobiDB-lite"/>
    </source>
</evidence>
<keyword evidence="4" id="KW-1185">Reference proteome</keyword>
<gene>
    <name evidence="3" type="ORF">EV670_0818</name>
</gene>
<dbReference type="NCBIfam" id="NF033768">
    <property type="entry name" value="myxo_SS_tail"/>
    <property type="match status" value="1"/>
</dbReference>